<dbReference type="EMBL" id="CABVLZ010000007">
    <property type="protein sequence ID" value="VVU95612.1"/>
    <property type="molecule type" value="Genomic_DNA"/>
</dbReference>
<dbReference type="AlphaFoldDB" id="A0A5E8CMA6"/>
<protein>
    <submittedName>
        <fullName evidence="1">Uncharacterized protein</fullName>
    </submittedName>
</protein>
<accession>A0A5E8CMA6</accession>
<sequence length="168" mass="19547">MSKGILILVPTGSNKTLFFLQLDSKTKKKWLDGDVLLNQFGIKNNINFWYNNNNNCEKNQNIIKRINKIFFKATLKGFNIIFTGNPLLLTPDVIIYPNLKKRWKNNRKKESMGQWSPNEVQFNLENKAFKQAFCNVQIIINGDIPNIDLLNNISQSLNKKTTDKYLYS</sequence>
<name>A0A5E8CMA6_9ZZZZ</name>
<reference evidence="1" key="1">
    <citation type="submission" date="2019-09" db="EMBL/GenBank/DDBJ databases">
        <authorList>
            <person name="Needham M D."/>
        </authorList>
    </citation>
    <scope>NUCLEOTIDE SEQUENCE</scope>
</reference>
<gene>
    <name evidence="1" type="ORF">CPAV1605_1364</name>
</gene>
<evidence type="ECO:0000313" key="1">
    <source>
        <dbReference type="EMBL" id="VVU95612.1"/>
    </source>
</evidence>
<organism evidence="1">
    <name type="scientific">seawater metagenome</name>
    <dbReference type="NCBI Taxonomy" id="1561972"/>
    <lineage>
        <taxon>unclassified sequences</taxon>
        <taxon>metagenomes</taxon>
        <taxon>ecological metagenomes</taxon>
    </lineage>
</organism>
<proteinExistence type="predicted"/>